<keyword evidence="2" id="KW-0472">Membrane</keyword>
<gene>
    <name evidence="3" type="ORF">bsdtb5_16930</name>
</gene>
<evidence type="ECO:0000313" key="3">
    <source>
        <dbReference type="EMBL" id="BCN30398.1"/>
    </source>
</evidence>
<reference evidence="3 4" key="1">
    <citation type="submission" date="2020-11" db="EMBL/GenBank/DDBJ databases">
        <title>Draft genome sequencing of a Lachnospiraceae strain isolated from anoxic soil subjected to BSD treatment.</title>
        <authorList>
            <person name="Uek A."/>
            <person name="Tonouchi A."/>
        </authorList>
    </citation>
    <scope>NUCLEOTIDE SEQUENCE [LARGE SCALE GENOMIC DNA]</scope>
    <source>
        <strain evidence="3 4">TB5</strain>
    </source>
</reference>
<evidence type="ECO:0000313" key="4">
    <source>
        <dbReference type="Proteomes" id="UP000595897"/>
    </source>
</evidence>
<dbReference type="AlphaFoldDB" id="A0A7R7IDU9"/>
<feature type="region of interest" description="Disordered" evidence="1">
    <location>
        <begin position="80"/>
        <end position="145"/>
    </location>
</feature>
<keyword evidence="4" id="KW-1185">Reference proteome</keyword>
<dbReference type="EMBL" id="AP024169">
    <property type="protein sequence ID" value="BCN30398.1"/>
    <property type="molecule type" value="Genomic_DNA"/>
</dbReference>
<dbReference type="KEGG" id="ahb:bsdtb5_16930"/>
<dbReference type="Proteomes" id="UP000595897">
    <property type="component" value="Chromosome"/>
</dbReference>
<dbReference type="InterPro" id="IPR024232">
    <property type="entry name" value="SpoIIIAH"/>
</dbReference>
<dbReference type="RefSeq" id="WP_271715620.1">
    <property type="nucleotide sequence ID" value="NZ_AP024169.1"/>
</dbReference>
<feature type="compositionally biased region" description="Basic and acidic residues" evidence="1">
    <location>
        <begin position="130"/>
        <end position="143"/>
    </location>
</feature>
<feature type="transmembrane region" description="Helical" evidence="2">
    <location>
        <begin position="9"/>
        <end position="27"/>
    </location>
</feature>
<name>A0A7R7IDU9_9FIRM</name>
<keyword evidence="2" id="KW-1133">Transmembrane helix</keyword>
<proteinExistence type="predicted"/>
<sequence length="271" mass="29517">MKNIFRKNQVIITALVLMIVIAGYLNFTNDKVANQKENQNSYVQADSKNVASDGTNVDVDSLLSSADLASDDFMVENAGDTDDLTADTKDKSSKDVASSDSKLTTDISDEDELAASDDSIPVSDSGELVTSKKDDKTNSKDSTGDAVLVNNTISSGYFSKNKLKREQNRAQERADLLDIINDKNVSDEQKEVAIDSIVKMNEIKEKENVTESLIEANGFENVLVLILDNSVNVVIETTGLSDQQLAQIESIVKDKTGVSIENINIKPVKTK</sequence>
<protein>
    <recommendedName>
        <fullName evidence="5">Stage III sporulation protein AH</fullName>
    </recommendedName>
</protein>
<dbReference type="Gene3D" id="1.10.287.4300">
    <property type="entry name" value="Stage III sporulation protein AH-like"/>
    <property type="match status" value="1"/>
</dbReference>
<organism evidence="3 4">
    <name type="scientific">Anaeromicropila herbilytica</name>
    <dbReference type="NCBI Taxonomy" id="2785025"/>
    <lineage>
        <taxon>Bacteria</taxon>
        <taxon>Bacillati</taxon>
        <taxon>Bacillota</taxon>
        <taxon>Clostridia</taxon>
        <taxon>Lachnospirales</taxon>
        <taxon>Lachnospiraceae</taxon>
        <taxon>Anaeromicropila</taxon>
    </lineage>
</organism>
<dbReference type="Pfam" id="PF12685">
    <property type="entry name" value="SpoIIIAH"/>
    <property type="match status" value="1"/>
</dbReference>
<evidence type="ECO:0000256" key="2">
    <source>
        <dbReference type="SAM" id="Phobius"/>
    </source>
</evidence>
<evidence type="ECO:0000256" key="1">
    <source>
        <dbReference type="SAM" id="MobiDB-lite"/>
    </source>
</evidence>
<accession>A0A7R7IDU9</accession>
<evidence type="ECO:0008006" key="5">
    <source>
        <dbReference type="Google" id="ProtNLM"/>
    </source>
</evidence>
<keyword evidence="2" id="KW-0812">Transmembrane</keyword>
<dbReference type="InterPro" id="IPR038503">
    <property type="entry name" value="SpoIIIAH_sf"/>
</dbReference>